<dbReference type="Pfam" id="PF02653">
    <property type="entry name" value="BPD_transp_2"/>
    <property type="match status" value="1"/>
</dbReference>
<feature type="transmembrane region" description="Helical" evidence="6">
    <location>
        <begin position="57"/>
        <end position="74"/>
    </location>
</feature>
<dbReference type="InterPro" id="IPR043428">
    <property type="entry name" value="LivM-like"/>
</dbReference>
<keyword evidence="5 6" id="KW-0472">Membrane</keyword>
<keyword evidence="2" id="KW-1003">Cell membrane</keyword>
<feature type="transmembrane region" description="Helical" evidence="6">
    <location>
        <begin position="346"/>
        <end position="367"/>
    </location>
</feature>
<dbReference type="CDD" id="cd06581">
    <property type="entry name" value="TM_PBP1_LivM_like"/>
    <property type="match status" value="1"/>
</dbReference>
<feature type="transmembrane region" description="Helical" evidence="6">
    <location>
        <begin position="86"/>
        <end position="108"/>
    </location>
</feature>
<gene>
    <name evidence="7" type="ORF">GCM10009710_27260</name>
</gene>
<evidence type="ECO:0000256" key="5">
    <source>
        <dbReference type="ARBA" id="ARBA00023136"/>
    </source>
</evidence>
<dbReference type="PANTHER" id="PTHR30482">
    <property type="entry name" value="HIGH-AFFINITY BRANCHED-CHAIN AMINO ACID TRANSPORT SYSTEM PERMEASE"/>
    <property type="match status" value="1"/>
</dbReference>
<evidence type="ECO:0000256" key="1">
    <source>
        <dbReference type="ARBA" id="ARBA00004651"/>
    </source>
</evidence>
<evidence type="ECO:0000256" key="2">
    <source>
        <dbReference type="ARBA" id="ARBA00022475"/>
    </source>
</evidence>
<comment type="caution">
    <text evidence="7">The sequence shown here is derived from an EMBL/GenBank/DDBJ whole genome shotgun (WGS) entry which is preliminary data.</text>
</comment>
<feature type="transmembrane region" description="Helical" evidence="6">
    <location>
        <begin position="320"/>
        <end position="340"/>
    </location>
</feature>
<dbReference type="RefSeq" id="WP_344202550.1">
    <property type="nucleotide sequence ID" value="NZ_BAAAME010000004.1"/>
</dbReference>
<evidence type="ECO:0000313" key="7">
    <source>
        <dbReference type="EMBL" id="GAA1745760.1"/>
    </source>
</evidence>
<dbReference type="EMBL" id="BAAAME010000004">
    <property type="protein sequence ID" value="GAA1745760.1"/>
    <property type="molecule type" value="Genomic_DNA"/>
</dbReference>
<feature type="transmembrane region" description="Helical" evidence="6">
    <location>
        <begin position="34"/>
        <end position="51"/>
    </location>
</feature>
<feature type="transmembrane region" description="Helical" evidence="6">
    <location>
        <begin position="251"/>
        <end position="275"/>
    </location>
</feature>
<evidence type="ECO:0000256" key="4">
    <source>
        <dbReference type="ARBA" id="ARBA00022989"/>
    </source>
</evidence>
<name>A0ABN2K2K1_9ACTN</name>
<feature type="transmembrane region" description="Helical" evidence="6">
    <location>
        <begin position="287"/>
        <end position="313"/>
    </location>
</feature>
<reference evidence="7 8" key="1">
    <citation type="journal article" date="2019" name="Int. J. Syst. Evol. Microbiol.">
        <title>The Global Catalogue of Microorganisms (GCM) 10K type strain sequencing project: providing services to taxonomists for standard genome sequencing and annotation.</title>
        <authorList>
            <consortium name="The Broad Institute Genomics Platform"/>
            <consortium name="The Broad Institute Genome Sequencing Center for Infectious Disease"/>
            <person name="Wu L."/>
            <person name="Ma J."/>
        </authorList>
    </citation>
    <scope>NUCLEOTIDE SEQUENCE [LARGE SCALE GENOMIC DNA]</scope>
    <source>
        <strain evidence="7 8">JCM 13518</strain>
    </source>
</reference>
<accession>A0ABN2K2K1</accession>
<feature type="transmembrane region" description="Helical" evidence="6">
    <location>
        <begin position="114"/>
        <end position="135"/>
    </location>
</feature>
<evidence type="ECO:0000256" key="6">
    <source>
        <dbReference type="SAM" id="Phobius"/>
    </source>
</evidence>
<protein>
    <submittedName>
        <fullName evidence="7">Branched-chain amino acid ABC transporter permease</fullName>
    </submittedName>
</protein>
<keyword evidence="4 6" id="KW-1133">Transmembrane helix</keyword>
<evidence type="ECO:0000256" key="3">
    <source>
        <dbReference type="ARBA" id="ARBA00022692"/>
    </source>
</evidence>
<dbReference type="PANTHER" id="PTHR30482:SF5">
    <property type="entry name" value="ABC TRANSPORTER PERMEASE PROTEIN"/>
    <property type="match status" value="1"/>
</dbReference>
<keyword evidence="8" id="KW-1185">Reference proteome</keyword>
<feature type="transmembrane region" description="Helical" evidence="6">
    <location>
        <begin position="142"/>
        <end position="159"/>
    </location>
</feature>
<dbReference type="InterPro" id="IPR001851">
    <property type="entry name" value="ABC_transp_permease"/>
</dbReference>
<dbReference type="Proteomes" id="UP001501057">
    <property type="component" value="Unassembled WGS sequence"/>
</dbReference>
<comment type="subcellular location">
    <subcellularLocation>
        <location evidence="1">Cell membrane</location>
        <topology evidence="1">Multi-pass membrane protein</topology>
    </subcellularLocation>
</comment>
<feature type="transmembrane region" description="Helical" evidence="6">
    <location>
        <begin position="203"/>
        <end position="221"/>
    </location>
</feature>
<evidence type="ECO:0000313" key="8">
    <source>
        <dbReference type="Proteomes" id="UP001501057"/>
    </source>
</evidence>
<keyword evidence="3 6" id="KW-0812">Transmembrane</keyword>
<organism evidence="7 8">
    <name type="scientific">Aeromicrobium alkaliterrae</name>
    <dbReference type="NCBI Taxonomy" id="302168"/>
    <lineage>
        <taxon>Bacteria</taxon>
        <taxon>Bacillati</taxon>
        <taxon>Actinomycetota</taxon>
        <taxon>Actinomycetes</taxon>
        <taxon>Propionibacteriales</taxon>
        <taxon>Nocardioidaceae</taxon>
        <taxon>Aeromicrobium</taxon>
    </lineage>
</organism>
<sequence>MTTIVRSPRLRGRALATTSYAQDMGLLNTPAKRRSTLVMVVLGFLVPFLLTDDLLQIATLGMISAVGAIGLNLVTGYAGQVSLGHAFFIGVGAYTGAVLGGSETSLVVGYDLPMWIWLPGAGIVAALAGLLVGPLAVRLRGLYLAIVTLGLVFLGDHVFREARSLTGGPGVGRRGPDLNVFGIDLRESGSVLGLELAREQRQFLFALLFLIVFAVLARNIARSGVGRAFSAVRDRDVAAAIIGVDLTKYKVMAFAMSSFFAGVTGALYYAVLGVFDPSAFGLLMSIQYLAMILIGGVATISGSIMGAMFIAFLGRLSGEIAHVVPGITTGSGGGGVLTVFQLEAILYGLLIIVFLIFEPRGLFGIWLRIRNYWKGWPFSY</sequence>
<proteinExistence type="predicted"/>